<reference evidence="1 2" key="1">
    <citation type="journal article" date="2019" name="Sci. Rep.">
        <title>Orb-weaving spider Araneus ventricosus genome elucidates the spidroin gene catalogue.</title>
        <authorList>
            <person name="Kono N."/>
            <person name="Nakamura H."/>
            <person name="Ohtoshi R."/>
            <person name="Moran D.A.P."/>
            <person name="Shinohara A."/>
            <person name="Yoshida Y."/>
            <person name="Fujiwara M."/>
            <person name="Mori M."/>
            <person name="Tomita M."/>
            <person name="Arakawa K."/>
        </authorList>
    </citation>
    <scope>NUCLEOTIDE SEQUENCE [LARGE SCALE GENOMIC DNA]</scope>
</reference>
<comment type="caution">
    <text evidence="1">The sequence shown here is derived from an EMBL/GenBank/DDBJ whole genome shotgun (WGS) entry which is preliminary data.</text>
</comment>
<protein>
    <submittedName>
        <fullName evidence="1">Uncharacterized protein</fullName>
    </submittedName>
</protein>
<evidence type="ECO:0000313" key="1">
    <source>
        <dbReference type="EMBL" id="GBN02482.1"/>
    </source>
</evidence>
<dbReference type="Proteomes" id="UP000499080">
    <property type="component" value="Unassembled WGS sequence"/>
</dbReference>
<name>A0A4Y2KKA7_ARAVE</name>
<feature type="non-terminal residue" evidence="1">
    <location>
        <position position="60"/>
    </location>
</feature>
<dbReference type="AlphaFoldDB" id="A0A4Y2KKA7"/>
<keyword evidence="2" id="KW-1185">Reference proteome</keyword>
<gene>
    <name evidence="1" type="ORF">AVEN_156646_1</name>
</gene>
<sequence length="60" mass="6953">MQTIPALTRFLVTPRRERLTHVFKFEVYQASLYGETTVKSNLYPSVKPRLHNQVTMTLSG</sequence>
<dbReference type="EMBL" id="BGPR01004706">
    <property type="protein sequence ID" value="GBN02482.1"/>
    <property type="molecule type" value="Genomic_DNA"/>
</dbReference>
<proteinExistence type="predicted"/>
<organism evidence="1 2">
    <name type="scientific">Araneus ventricosus</name>
    <name type="common">Orbweaver spider</name>
    <name type="synonym">Epeira ventricosa</name>
    <dbReference type="NCBI Taxonomy" id="182803"/>
    <lineage>
        <taxon>Eukaryota</taxon>
        <taxon>Metazoa</taxon>
        <taxon>Ecdysozoa</taxon>
        <taxon>Arthropoda</taxon>
        <taxon>Chelicerata</taxon>
        <taxon>Arachnida</taxon>
        <taxon>Araneae</taxon>
        <taxon>Araneomorphae</taxon>
        <taxon>Entelegynae</taxon>
        <taxon>Araneoidea</taxon>
        <taxon>Araneidae</taxon>
        <taxon>Araneus</taxon>
    </lineage>
</organism>
<evidence type="ECO:0000313" key="2">
    <source>
        <dbReference type="Proteomes" id="UP000499080"/>
    </source>
</evidence>
<accession>A0A4Y2KKA7</accession>